<evidence type="ECO:0000256" key="1">
    <source>
        <dbReference type="SAM" id="Phobius"/>
    </source>
</evidence>
<accession>A0A6J7P7G9</accession>
<keyword evidence="1" id="KW-0812">Transmembrane</keyword>
<sequence>MNANSPGDPMAEQEALSREVNVNPIVHLIAPIAAIGATMIVRKIVNSSYRGFTGREAPRVNDATVPLVKALLWAAATAAIAAGVEVMAYRVTNHLGSTESAN</sequence>
<feature type="transmembrane region" description="Helical" evidence="1">
    <location>
        <begin position="25"/>
        <end position="45"/>
    </location>
</feature>
<evidence type="ECO:0000313" key="2">
    <source>
        <dbReference type="EMBL" id="CAB5001267.1"/>
    </source>
</evidence>
<proteinExistence type="predicted"/>
<name>A0A6J7P7G9_9ZZZZ</name>
<organism evidence="2">
    <name type="scientific">freshwater metagenome</name>
    <dbReference type="NCBI Taxonomy" id="449393"/>
    <lineage>
        <taxon>unclassified sequences</taxon>
        <taxon>metagenomes</taxon>
        <taxon>ecological metagenomes</taxon>
    </lineage>
</organism>
<protein>
    <submittedName>
        <fullName evidence="2">Unannotated protein</fullName>
    </submittedName>
</protein>
<keyword evidence="1" id="KW-1133">Transmembrane helix</keyword>
<dbReference type="AlphaFoldDB" id="A0A6J7P7G9"/>
<gene>
    <name evidence="2" type="ORF">UFOPK4043_00514</name>
</gene>
<dbReference type="EMBL" id="CAFBPA010000056">
    <property type="protein sequence ID" value="CAB5001267.1"/>
    <property type="molecule type" value="Genomic_DNA"/>
</dbReference>
<keyword evidence="1" id="KW-0472">Membrane</keyword>
<dbReference type="Pfam" id="PF14019">
    <property type="entry name" value="DUF4235"/>
    <property type="match status" value="1"/>
</dbReference>
<reference evidence="2" key="1">
    <citation type="submission" date="2020-05" db="EMBL/GenBank/DDBJ databases">
        <authorList>
            <person name="Chiriac C."/>
            <person name="Salcher M."/>
            <person name="Ghai R."/>
            <person name="Kavagutti S V."/>
        </authorList>
    </citation>
    <scope>NUCLEOTIDE SEQUENCE</scope>
</reference>
<dbReference type="InterPro" id="IPR025329">
    <property type="entry name" value="DUF4235"/>
</dbReference>